<evidence type="ECO:0000259" key="4">
    <source>
        <dbReference type="PROSITE" id="PS50977"/>
    </source>
</evidence>
<dbReference type="InterPro" id="IPR036271">
    <property type="entry name" value="Tet_transcr_reg_TetR-rel_C_sf"/>
</dbReference>
<keyword evidence="6" id="KW-1185">Reference proteome</keyword>
<name>A0ABT1QB38_9NOCA</name>
<dbReference type="EMBL" id="JANFQF010000007">
    <property type="protein sequence ID" value="MCQ4119478.1"/>
    <property type="molecule type" value="Genomic_DNA"/>
</dbReference>
<dbReference type="RefSeq" id="WP_255967775.1">
    <property type="nucleotide sequence ID" value="NZ_JANFQF010000007.1"/>
</dbReference>
<organism evidence="5 6">
    <name type="scientific">Rhodococcus tibetensis</name>
    <dbReference type="NCBI Taxonomy" id="2965064"/>
    <lineage>
        <taxon>Bacteria</taxon>
        <taxon>Bacillati</taxon>
        <taxon>Actinomycetota</taxon>
        <taxon>Actinomycetes</taxon>
        <taxon>Mycobacteriales</taxon>
        <taxon>Nocardiaceae</taxon>
        <taxon>Rhodococcus</taxon>
    </lineage>
</organism>
<dbReference type="Proteomes" id="UP001524501">
    <property type="component" value="Unassembled WGS sequence"/>
</dbReference>
<dbReference type="SUPFAM" id="SSF46689">
    <property type="entry name" value="Homeodomain-like"/>
    <property type="match status" value="1"/>
</dbReference>
<dbReference type="Gene3D" id="1.10.357.10">
    <property type="entry name" value="Tetracycline Repressor, domain 2"/>
    <property type="match status" value="1"/>
</dbReference>
<evidence type="ECO:0000313" key="6">
    <source>
        <dbReference type="Proteomes" id="UP001524501"/>
    </source>
</evidence>
<reference evidence="5 6" key="1">
    <citation type="submission" date="2022-07" db="EMBL/GenBank/DDBJ databases">
        <title>Degradation activity of malathion, p-nitrophenol and potential low-temperature adaptation strategy of Rhodococcus sp. FXJ9.536.</title>
        <authorList>
            <person name="Huang J."/>
            <person name="Huang Y."/>
        </authorList>
    </citation>
    <scope>NUCLEOTIDE SEQUENCE [LARGE SCALE GENOMIC DNA]</scope>
    <source>
        <strain evidence="5 6">FXJ9.536</strain>
    </source>
</reference>
<evidence type="ECO:0000256" key="3">
    <source>
        <dbReference type="SAM" id="MobiDB-lite"/>
    </source>
</evidence>
<comment type="caution">
    <text evidence="5">The sequence shown here is derived from an EMBL/GenBank/DDBJ whole genome shotgun (WGS) entry which is preliminary data.</text>
</comment>
<feature type="DNA-binding region" description="H-T-H motif" evidence="2">
    <location>
        <begin position="43"/>
        <end position="62"/>
    </location>
</feature>
<protein>
    <submittedName>
        <fullName evidence="5">TetR family transcriptional regulator</fullName>
    </submittedName>
</protein>
<gene>
    <name evidence="5" type="ORF">NOF53_09865</name>
</gene>
<evidence type="ECO:0000313" key="5">
    <source>
        <dbReference type="EMBL" id="MCQ4119478.1"/>
    </source>
</evidence>
<sequence length="221" mass="24331">MTKPQQDAGDGRAARWRGQREKRRSEFVDRALVAIKEEGPDVSVATMAVYAAVARTRIYRHFDDSTDLKNAVARRVAAMMLLEYAPVITTDGAPHAILTRAARAHLTWLTEHANLYRYLMSFSPAADEVRRAITTSVSDMLHPYLDALGAPATATPLANALIGVVESVSAEWIERPGDTDAGALTEQLADWAWALVDTTMRRHGTILDPDSPLPAPDDLRR</sequence>
<dbReference type="InterPro" id="IPR001647">
    <property type="entry name" value="HTH_TetR"/>
</dbReference>
<feature type="region of interest" description="Disordered" evidence="3">
    <location>
        <begin position="1"/>
        <end position="21"/>
    </location>
</feature>
<proteinExistence type="predicted"/>
<keyword evidence="1 2" id="KW-0238">DNA-binding</keyword>
<evidence type="ECO:0000256" key="2">
    <source>
        <dbReference type="PROSITE-ProRule" id="PRU00335"/>
    </source>
</evidence>
<dbReference type="PROSITE" id="PS50977">
    <property type="entry name" value="HTH_TETR_2"/>
    <property type="match status" value="1"/>
</dbReference>
<feature type="domain" description="HTH tetR-type" evidence="4">
    <location>
        <begin position="21"/>
        <end position="80"/>
    </location>
</feature>
<evidence type="ECO:0000256" key="1">
    <source>
        <dbReference type="ARBA" id="ARBA00023125"/>
    </source>
</evidence>
<dbReference type="SUPFAM" id="SSF48498">
    <property type="entry name" value="Tetracyclin repressor-like, C-terminal domain"/>
    <property type="match status" value="1"/>
</dbReference>
<accession>A0ABT1QB38</accession>
<dbReference type="InterPro" id="IPR009057">
    <property type="entry name" value="Homeodomain-like_sf"/>
</dbReference>